<gene>
    <name evidence="7" type="ORF">D9619_006591</name>
</gene>
<evidence type="ECO:0000256" key="2">
    <source>
        <dbReference type="PROSITE-ProRule" id="PRU01077"/>
    </source>
</evidence>
<keyword evidence="1" id="KW-0343">GTPase activation</keyword>
<dbReference type="GO" id="GO:0005737">
    <property type="term" value="C:cytoplasm"/>
    <property type="evidence" value="ECO:0007669"/>
    <property type="project" value="TreeGrafter"/>
</dbReference>
<evidence type="ECO:0000313" key="7">
    <source>
        <dbReference type="EMBL" id="KAF5316471.1"/>
    </source>
</evidence>
<evidence type="ECO:0000256" key="3">
    <source>
        <dbReference type="SAM" id="Coils"/>
    </source>
</evidence>
<dbReference type="Pfam" id="PF00620">
    <property type="entry name" value="RhoGAP"/>
    <property type="match status" value="1"/>
</dbReference>
<dbReference type="SMART" id="SM00055">
    <property type="entry name" value="FCH"/>
    <property type="match status" value="1"/>
</dbReference>
<evidence type="ECO:0000256" key="1">
    <source>
        <dbReference type="ARBA" id="ARBA00022468"/>
    </source>
</evidence>
<reference evidence="7 8" key="1">
    <citation type="journal article" date="2020" name="ISME J.">
        <title>Uncovering the hidden diversity of litter-decomposition mechanisms in mushroom-forming fungi.</title>
        <authorList>
            <person name="Floudas D."/>
            <person name="Bentzer J."/>
            <person name="Ahren D."/>
            <person name="Johansson T."/>
            <person name="Persson P."/>
            <person name="Tunlid A."/>
        </authorList>
    </citation>
    <scope>NUCLEOTIDE SEQUENCE [LARGE SCALE GENOMIC DNA]</scope>
    <source>
        <strain evidence="7 8">CBS 101986</strain>
    </source>
</reference>
<dbReference type="AlphaFoldDB" id="A0A8H5B585"/>
<dbReference type="PROSITE" id="PS51741">
    <property type="entry name" value="F_BAR"/>
    <property type="match status" value="1"/>
</dbReference>
<proteinExistence type="predicted"/>
<dbReference type="InterPro" id="IPR027267">
    <property type="entry name" value="AH/BAR_dom_sf"/>
</dbReference>
<dbReference type="Gene3D" id="1.20.1270.60">
    <property type="entry name" value="Arfaptin homology (AH) domain/BAR domain"/>
    <property type="match status" value="1"/>
</dbReference>
<evidence type="ECO:0000259" key="5">
    <source>
        <dbReference type="PROSITE" id="PS50238"/>
    </source>
</evidence>
<dbReference type="GO" id="GO:0005096">
    <property type="term" value="F:GTPase activator activity"/>
    <property type="evidence" value="ECO:0007669"/>
    <property type="project" value="UniProtKB-KW"/>
</dbReference>
<dbReference type="Gene3D" id="1.10.555.10">
    <property type="entry name" value="Rho GTPase activation protein"/>
    <property type="match status" value="1"/>
</dbReference>
<evidence type="ECO:0000256" key="4">
    <source>
        <dbReference type="SAM" id="MobiDB-lite"/>
    </source>
</evidence>
<evidence type="ECO:0000259" key="6">
    <source>
        <dbReference type="PROSITE" id="PS51741"/>
    </source>
</evidence>
<dbReference type="SUPFAM" id="SSF103657">
    <property type="entry name" value="BAR/IMD domain-like"/>
    <property type="match status" value="1"/>
</dbReference>
<feature type="domain" description="F-BAR" evidence="6">
    <location>
        <begin position="92"/>
        <end position="391"/>
    </location>
</feature>
<sequence>MAEDGYTSSTAWESSDNTSDRLNQSYGRPSFQSLDSVDENSSTGLHALSTSPQPRSSTESGIRPQPWQDTPTRDRHETLSIIHSGAPSLVEPTFDENVLRALCELDCGVPLLLDRIKQGLSSCREASIFFKKRALIEDEYGKTLHKLSRATSEGYTTSDGKAGSFVSAWQSSLKIHESMAENRVRFAQRLNEMSEELATLVKEVDKNRKQTKDLATRYERALQESEGVTEKSKNRLDFTSEELERVLLQKEGESYKDTGLQNRPGVGGKRAIGKAVAKGGMLLKGKNPGNIQRQEDDIRARLSAASDQYRKAVTETQAMRQEYFNFQLPRILRALKECADEIDLGTQYHLTRYAFLFESIVLSDGSTLVPPPEEAGIGLKATIETIDNRGDFKTYMQNYAYARGSAPPRGPRREGPSDEGFLPPLPTFNEKTHTAQISPPLSSSGGHSGSNGVHQQPLQVQERIRPTFGVDLAEQMLRDNAELPPIVVKCCEAIEKYGIKNQGIYRVSGTTSKVAALRQKLEKDLDSVDLDAPEWAGDINNVASVMKMWLRELPDPLLTNVLHQGFIEAAKIENDRLRHIRLHERVNELPDPNYATLKYFLGHLYRINQHSAENSMSTMNLAIVFGPTLFGQQTSLPSANGQGGGNSVITDTSLQHTAIETILNHYTDIFIDEGDAA</sequence>
<feature type="coiled-coil region" evidence="3">
    <location>
        <begin position="183"/>
        <end position="210"/>
    </location>
</feature>
<feature type="region of interest" description="Disordered" evidence="4">
    <location>
        <begin position="403"/>
        <end position="457"/>
    </location>
</feature>
<dbReference type="InterPro" id="IPR031160">
    <property type="entry name" value="F_BAR_dom"/>
</dbReference>
<dbReference type="InterPro" id="IPR001060">
    <property type="entry name" value="FCH_dom"/>
</dbReference>
<dbReference type="SMART" id="SM00324">
    <property type="entry name" value="RhoGAP"/>
    <property type="match status" value="1"/>
</dbReference>
<dbReference type="InterPro" id="IPR008936">
    <property type="entry name" value="Rho_GTPase_activation_prot"/>
</dbReference>
<evidence type="ECO:0008006" key="9">
    <source>
        <dbReference type="Google" id="ProtNLM"/>
    </source>
</evidence>
<name>A0A8H5B585_9AGAR</name>
<accession>A0A8H5B585</accession>
<keyword evidence="8" id="KW-1185">Reference proteome</keyword>
<dbReference type="PANTHER" id="PTHR23176">
    <property type="entry name" value="RHO/RAC/CDC GTPASE-ACTIVATING PROTEIN"/>
    <property type="match status" value="1"/>
</dbReference>
<dbReference type="GO" id="GO:0007165">
    <property type="term" value="P:signal transduction"/>
    <property type="evidence" value="ECO:0007669"/>
    <property type="project" value="InterPro"/>
</dbReference>
<feature type="domain" description="Rho-GAP" evidence="5">
    <location>
        <begin position="470"/>
        <end position="670"/>
    </location>
</feature>
<dbReference type="Pfam" id="PF00611">
    <property type="entry name" value="FCH"/>
    <property type="match status" value="1"/>
</dbReference>
<dbReference type="PROSITE" id="PS50238">
    <property type="entry name" value="RHOGAP"/>
    <property type="match status" value="1"/>
</dbReference>
<dbReference type="InterPro" id="IPR000198">
    <property type="entry name" value="RhoGAP_dom"/>
</dbReference>
<protein>
    <recommendedName>
        <fullName evidence="9">GTPase activating protein</fullName>
    </recommendedName>
</protein>
<evidence type="ECO:0000313" key="8">
    <source>
        <dbReference type="Proteomes" id="UP000567179"/>
    </source>
</evidence>
<dbReference type="Proteomes" id="UP000567179">
    <property type="component" value="Unassembled WGS sequence"/>
</dbReference>
<dbReference type="SUPFAM" id="SSF48350">
    <property type="entry name" value="GTPase activation domain, GAP"/>
    <property type="match status" value="1"/>
</dbReference>
<organism evidence="7 8">
    <name type="scientific">Psilocybe cf. subviscida</name>
    <dbReference type="NCBI Taxonomy" id="2480587"/>
    <lineage>
        <taxon>Eukaryota</taxon>
        <taxon>Fungi</taxon>
        <taxon>Dikarya</taxon>
        <taxon>Basidiomycota</taxon>
        <taxon>Agaricomycotina</taxon>
        <taxon>Agaricomycetes</taxon>
        <taxon>Agaricomycetidae</taxon>
        <taxon>Agaricales</taxon>
        <taxon>Agaricineae</taxon>
        <taxon>Strophariaceae</taxon>
        <taxon>Psilocybe</taxon>
    </lineage>
</organism>
<dbReference type="InterPro" id="IPR050729">
    <property type="entry name" value="Rho-GAP"/>
</dbReference>
<dbReference type="OrthoDB" id="79452at2759"/>
<feature type="compositionally biased region" description="Polar residues" evidence="4">
    <location>
        <begin position="1"/>
        <end position="60"/>
    </location>
</feature>
<keyword evidence="2 3" id="KW-0175">Coiled coil</keyword>
<dbReference type="PANTHER" id="PTHR23176:SF134">
    <property type="entry name" value="RHO-TYPE GTPASE-ACTIVATING PROTEIN"/>
    <property type="match status" value="1"/>
</dbReference>
<dbReference type="EMBL" id="JAACJJ010000042">
    <property type="protein sequence ID" value="KAF5316471.1"/>
    <property type="molecule type" value="Genomic_DNA"/>
</dbReference>
<feature type="region of interest" description="Disordered" evidence="4">
    <location>
        <begin position="1"/>
        <end position="75"/>
    </location>
</feature>
<comment type="caution">
    <text evidence="7">The sequence shown here is derived from an EMBL/GenBank/DDBJ whole genome shotgun (WGS) entry which is preliminary data.</text>
</comment>